<proteinExistence type="predicted"/>
<dbReference type="EMBL" id="CAKOGP040001725">
    <property type="protein sequence ID" value="CAJ1947195.1"/>
    <property type="molecule type" value="Genomic_DNA"/>
</dbReference>
<organism evidence="2 3">
    <name type="scientific">Cylindrotheca closterium</name>
    <dbReference type="NCBI Taxonomy" id="2856"/>
    <lineage>
        <taxon>Eukaryota</taxon>
        <taxon>Sar</taxon>
        <taxon>Stramenopiles</taxon>
        <taxon>Ochrophyta</taxon>
        <taxon>Bacillariophyta</taxon>
        <taxon>Bacillariophyceae</taxon>
        <taxon>Bacillariophycidae</taxon>
        <taxon>Bacillariales</taxon>
        <taxon>Bacillariaceae</taxon>
        <taxon>Cylindrotheca</taxon>
    </lineage>
</organism>
<feature type="region of interest" description="Disordered" evidence="1">
    <location>
        <begin position="186"/>
        <end position="210"/>
    </location>
</feature>
<evidence type="ECO:0000313" key="3">
    <source>
        <dbReference type="Proteomes" id="UP001295423"/>
    </source>
</evidence>
<accession>A0AAD2FNF2</accession>
<protein>
    <submittedName>
        <fullName evidence="2">Uncharacterized protein</fullName>
    </submittedName>
</protein>
<name>A0AAD2FNF2_9STRA</name>
<dbReference type="Proteomes" id="UP001295423">
    <property type="component" value="Unassembled WGS sequence"/>
</dbReference>
<sequence>MTDLALFDLRCYPTEILSTILANYCSRRDILSLWLAAIGSDEYVELLWPLLVNYTDTALRTLLDGQFGDQYHEEHEVHYHHQESVRKRRRVPACLQTLIHDELNSAMTPRLEEESSKSSNFETQRTRTGQLYTRLQLIAYHETLHGVLWSGRMEFSIPRNMRSYQEERLTASVKLCCFGGTVGDNSNNNNNGKQHGRTSFQGKPTPDAGGCEKEMQAWSFVNLRAWNTCFPEWLSVVQLRSQRYNFVPIPPYGRLQGISDQDKAIIQRVRLTLEESDHVMTLIVRNNRMILRIISPNQARRRLQAFPSLSNKFQQLAATEGLLCCWERTELWEDELKLGYISKEERLEAVTSILTRYHSRHSIVDNKNF</sequence>
<keyword evidence="3" id="KW-1185">Reference proteome</keyword>
<evidence type="ECO:0000313" key="2">
    <source>
        <dbReference type="EMBL" id="CAJ1947195.1"/>
    </source>
</evidence>
<reference evidence="2" key="1">
    <citation type="submission" date="2023-08" db="EMBL/GenBank/DDBJ databases">
        <authorList>
            <person name="Audoor S."/>
            <person name="Bilcke G."/>
        </authorList>
    </citation>
    <scope>NUCLEOTIDE SEQUENCE</scope>
</reference>
<gene>
    <name evidence="2" type="ORF">CYCCA115_LOCUS11025</name>
</gene>
<dbReference type="AlphaFoldDB" id="A0AAD2FNF2"/>
<evidence type="ECO:0000256" key="1">
    <source>
        <dbReference type="SAM" id="MobiDB-lite"/>
    </source>
</evidence>
<comment type="caution">
    <text evidence="2">The sequence shown here is derived from an EMBL/GenBank/DDBJ whole genome shotgun (WGS) entry which is preliminary data.</text>
</comment>